<feature type="non-terminal residue" evidence="2">
    <location>
        <position position="1"/>
    </location>
</feature>
<reference evidence="2 3" key="1">
    <citation type="submission" date="2015-07" db="EMBL/GenBank/DDBJ databases">
        <title>The genome of Habropoda laboriosa.</title>
        <authorList>
            <person name="Pan H."/>
            <person name="Kapheim K."/>
        </authorList>
    </citation>
    <scope>NUCLEOTIDE SEQUENCE [LARGE SCALE GENOMIC DNA]</scope>
    <source>
        <strain evidence="2">0110345459</strain>
    </source>
</reference>
<proteinExistence type="predicted"/>
<evidence type="ECO:0000256" key="1">
    <source>
        <dbReference type="SAM" id="MobiDB-lite"/>
    </source>
</evidence>
<organism evidence="2 3">
    <name type="scientific">Habropoda laboriosa</name>
    <dbReference type="NCBI Taxonomy" id="597456"/>
    <lineage>
        <taxon>Eukaryota</taxon>
        <taxon>Metazoa</taxon>
        <taxon>Ecdysozoa</taxon>
        <taxon>Arthropoda</taxon>
        <taxon>Hexapoda</taxon>
        <taxon>Insecta</taxon>
        <taxon>Pterygota</taxon>
        <taxon>Neoptera</taxon>
        <taxon>Endopterygota</taxon>
        <taxon>Hymenoptera</taxon>
        <taxon>Apocrita</taxon>
        <taxon>Aculeata</taxon>
        <taxon>Apoidea</taxon>
        <taxon>Anthophila</taxon>
        <taxon>Apidae</taxon>
        <taxon>Habropoda</taxon>
    </lineage>
</organism>
<sequence length="80" mass="9722">RVEKRRKRGNGEDKEKRQREYLKGNGLSQAGVDELRREGREVTERIRRRDKEVQQQRQYTKIEQSKYIRTTGLPEYLSKE</sequence>
<dbReference type="Proteomes" id="UP000053825">
    <property type="component" value="Unassembled WGS sequence"/>
</dbReference>
<feature type="region of interest" description="Disordered" evidence="1">
    <location>
        <begin position="1"/>
        <end position="58"/>
    </location>
</feature>
<dbReference type="AlphaFoldDB" id="A0A0L7R2S2"/>
<keyword evidence="3" id="KW-1185">Reference proteome</keyword>
<name>A0A0L7R2S2_9HYME</name>
<evidence type="ECO:0000313" key="3">
    <source>
        <dbReference type="Proteomes" id="UP000053825"/>
    </source>
</evidence>
<protein>
    <submittedName>
        <fullName evidence="2">Uncharacterized protein</fullName>
    </submittedName>
</protein>
<feature type="compositionally biased region" description="Basic and acidic residues" evidence="1">
    <location>
        <begin position="1"/>
        <end position="22"/>
    </location>
</feature>
<accession>A0A0L7R2S2</accession>
<dbReference type="EMBL" id="KQ414664">
    <property type="protein sequence ID" value="KOC65175.1"/>
    <property type="molecule type" value="Genomic_DNA"/>
</dbReference>
<gene>
    <name evidence="2" type="ORF">WH47_01325</name>
</gene>
<feature type="compositionally biased region" description="Basic and acidic residues" evidence="1">
    <location>
        <begin position="33"/>
        <end position="54"/>
    </location>
</feature>
<evidence type="ECO:0000313" key="2">
    <source>
        <dbReference type="EMBL" id="KOC65175.1"/>
    </source>
</evidence>